<keyword evidence="3 5" id="KW-0560">Oxidoreductase</keyword>
<dbReference type="SUPFAM" id="SSF55424">
    <property type="entry name" value="FAD/NAD-linked reductases, dimerisation (C-terminal) domain"/>
    <property type="match status" value="1"/>
</dbReference>
<dbReference type="Gene3D" id="3.50.50.60">
    <property type="entry name" value="FAD/NAD(P)-binding domain"/>
    <property type="match status" value="2"/>
</dbReference>
<evidence type="ECO:0000256" key="2">
    <source>
        <dbReference type="ARBA" id="ARBA00022827"/>
    </source>
</evidence>
<dbReference type="PRINTS" id="PR00368">
    <property type="entry name" value="FADPNR"/>
</dbReference>
<organism evidence="5 6">
    <name type="scientific">Nocardioides imazamoxiresistens</name>
    <dbReference type="NCBI Taxonomy" id="3231893"/>
    <lineage>
        <taxon>Bacteria</taxon>
        <taxon>Bacillati</taxon>
        <taxon>Actinomycetota</taxon>
        <taxon>Actinomycetes</taxon>
        <taxon>Propionibacteriales</taxon>
        <taxon>Nocardioidaceae</taxon>
        <taxon>Nocardioides</taxon>
    </lineage>
</organism>
<dbReference type="Proteomes" id="UP001268542">
    <property type="component" value="Unassembled WGS sequence"/>
</dbReference>
<dbReference type="Pfam" id="PF07992">
    <property type="entry name" value="Pyr_redox_2"/>
    <property type="match status" value="1"/>
</dbReference>
<dbReference type="GO" id="GO:0016491">
    <property type="term" value="F:oxidoreductase activity"/>
    <property type="evidence" value="ECO:0007669"/>
    <property type="project" value="UniProtKB-KW"/>
</dbReference>
<evidence type="ECO:0000313" key="5">
    <source>
        <dbReference type="EMBL" id="MDT9592534.1"/>
    </source>
</evidence>
<keyword evidence="2" id="KW-0274">FAD</keyword>
<reference evidence="5 6" key="1">
    <citation type="submission" date="2023-08" db="EMBL/GenBank/DDBJ databases">
        <title>Nocardioides seae sp. nov., a bacterium isolated from a soil.</title>
        <authorList>
            <person name="Wang X."/>
        </authorList>
    </citation>
    <scope>NUCLEOTIDE SEQUENCE [LARGE SCALE GENOMIC DNA]</scope>
    <source>
        <strain evidence="5 6">YZH12</strain>
    </source>
</reference>
<comment type="caution">
    <text evidence="5">The sequence shown here is derived from an EMBL/GenBank/DDBJ whole genome shotgun (WGS) entry which is preliminary data.</text>
</comment>
<dbReference type="RefSeq" id="WP_315731958.1">
    <property type="nucleotide sequence ID" value="NZ_JAVYII010000002.1"/>
</dbReference>
<dbReference type="InterPro" id="IPR050446">
    <property type="entry name" value="FAD-oxidoreductase/Apoptosis"/>
</dbReference>
<dbReference type="SUPFAM" id="SSF51905">
    <property type="entry name" value="FAD/NAD(P)-binding domain"/>
    <property type="match status" value="1"/>
</dbReference>
<dbReference type="Gene3D" id="3.30.390.30">
    <property type="match status" value="1"/>
</dbReference>
<name>A0ABU3PTL4_9ACTN</name>
<evidence type="ECO:0000256" key="3">
    <source>
        <dbReference type="ARBA" id="ARBA00023002"/>
    </source>
</evidence>
<dbReference type="InterPro" id="IPR023753">
    <property type="entry name" value="FAD/NAD-binding_dom"/>
</dbReference>
<evidence type="ECO:0000313" key="6">
    <source>
        <dbReference type="Proteomes" id="UP001268542"/>
    </source>
</evidence>
<sequence length="404" mass="42513">MSAEHRFDYVIVGGGMSADAAAKGIRELDRDGTIAVLGEEPTPPFPRPALSKKLWTDPDFGLDDAALATADSTGASVRLDTAVEVLDAEARTVTTAAGEQYAYGRLLLATGGRPRQVAGLEPGPRVLYYRTLTDYHRLRELAASHPRVTVVGGGWIGTEIAAALVQNGCTVTLVHPDGVLGASFLAPTLAQRYEDLFRTHGVQLLPGRRATGGRSEGDAVHVDLDDGTTLDSDVVVVGLGIEPAGELATAAGITTADDGSVIVDSHLATSAPGVWAAGDVATYPDRILGRTRVEHVDNATTMGTVAGRVLAGSGESYDHTPYFYSEVFGTRFEAIGTLDPSAPLVEDHLNDERSVVYHLSQDGRKVVGVLLWQVEDGLDEARTVLARQPVATGAGLEDLVGRIG</sequence>
<feature type="domain" description="FAD/NAD(P)-binding" evidence="4">
    <location>
        <begin position="7"/>
        <end position="303"/>
    </location>
</feature>
<gene>
    <name evidence="5" type="ORF">RDV89_05610</name>
</gene>
<accession>A0ABU3PTL4</accession>
<dbReference type="InterPro" id="IPR036188">
    <property type="entry name" value="FAD/NAD-bd_sf"/>
</dbReference>
<dbReference type="EC" id="1.-.-.-" evidence="5"/>
<dbReference type="EMBL" id="JAVYII010000002">
    <property type="protein sequence ID" value="MDT9592534.1"/>
    <property type="molecule type" value="Genomic_DNA"/>
</dbReference>
<dbReference type="InterPro" id="IPR016156">
    <property type="entry name" value="FAD/NAD-linked_Rdtase_dimer_sf"/>
</dbReference>
<proteinExistence type="predicted"/>
<dbReference type="PANTHER" id="PTHR43557">
    <property type="entry name" value="APOPTOSIS-INDUCING FACTOR 1"/>
    <property type="match status" value="1"/>
</dbReference>
<dbReference type="PRINTS" id="PR00411">
    <property type="entry name" value="PNDRDTASEI"/>
</dbReference>
<keyword evidence="6" id="KW-1185">Reference proteome</keyword>
<dbReference type="PANTHER" id="PTHR43557:SF4">
    <property type="entry name" value="APOPTOSIS-INDUCING FACTOR 1, MITOCHONDRIAL"/>
    <property type="match status" value="1"/>
</dbReference>
<evidence type="ECO:0000256" key="1">
    <source>
        <dbReference type="ARBA" id="ARBA00022630"/>
    </source>
</evidence>
<keyword evidence="1" id="KW-0285">Flavoprotein</keyword>
<evidence type="ECO:0000259" key="4">
    <source>
        <dbReference type="Pfam" id="PF07992"/>
    </source>
</evidence>
<protein>
    <submittedName>
        <fullName evidence="5">FAD/NAD(P)-binding oxidoreductase</fullName>
        <ecNumber evidence="5">1.-.-.-</ecNumber>
    </submittedName>
</protein>